<sequence>MSHAYSPVPELNMLKEFEERLGRACYSQAVELREFGVVPGIKTWTADPEFVAGFLGFADATLSGSTYALWRVDDRADLSTLPVVVFGDEGGIFIVAHNIRELLRLFGCDREIHVWDDCAGFVEDDEDEQGDEASPDHVEYLAWLDQQFGLAPPSDPNELVQAADEELGAQLASWMGRFVEDV</sequence>
<dbReference type="EMBL" id="WBMT01000001">
    <property type="protein sequence ID" value="KAB2352740.1"/>
    <property type="molecule type" value="Genomic_DNA"/>
</dbReference>
<protein>
    <submittedName>
        <fullName evidence="1">Uncharacterized protein</fullName>
    </submittedName>
</protein>
<comment type="caution">
    <text evidence="1">The sequence shown here is derived from an EMBL/GenBank/DDBJ whole genome shotgun (WGS) entry which is preliminary data.</text>
</comment>
<keyword evidence="2" id="KW-1185">Reference proteome</keyword>
<dbReference type="AlphaFoldDB" id="A0A6H9Z0P3"/>
<reference evidence="1 2" key="1">
    <citation type="submission" date="2019-09" db="EMBL/GenBank/DDBJ databases">
        <title>Actinomadura physcomitrii sp. nov., a novel actinomycete isolated from moss [Physcomitrium sphaericum (Ludw) Fuernr].</title>
        <authorList>
            <person name="Zhuang X."/>
            <person name="Liu C."/>
        </authorList>
    </citation>
    <scope>NUCLEOTIDE SEQUENCE [LARGE SCALE GENOMIC DNA]</scope>
    <source>
        <strain evidence="1 2">HMC1</strain>
    </source>
</reference>
<name>A0A6H9Z0P3_9ACTN</name>
<evidence type="ECO:0000313" key="1">
    <source>
        <dbReference type="EMBL" id="KAB2352740.1"/>
    </source>
</evidence>
<accession>A0A6H9Z0P3</accession>
<dbReference type="OrthoDB" id="9179578at2"/>
<organism evidence="1 2">
    <name type="scientific">Actinomadura rudentiformis</name>
    <dbReference type="NCBI Taxonomy" id="359158"/>
    <lineage>
        <taxon>Bacteria</taxon>
        <taxon>Bacillati</taxon>
        <taxon>Actinomycetota</taxon>
        <taxon>Actinomycetes</taxon>
        <taxon>Streptosporangiales</taxon>
        <taxon>Thermomonosporaceae</taxon>
        <taxon>Actinomadura</taxon>
    </lineage>
</organism>
<proteinExistence type="predicted"/>
<dbReference type="Proteomes" id="UP000468735">
    <property type="component" value="Unassembled WGS sequence"/>
</dbReference>
<evidence type="ECO:0000313" key="2">
    <source>
        <dbReference type="Proteomes" id="UP000468735"/>
    </source>
</evidence>
<gene>
    <name evidence="1" type="ORF">F8566_00465</name>
</gene>